<evidence type="ECO:0000313" key="2">
    <source>
        <dbReference type="EMBL" id="EPS92719.1"/>
    </source>
</evidence>
<evidence type="ECO:0008006" key="4">
    <source>
        <dbReference type="Google" id="ProtNLM"/>
    </source>
</evidence>
<name>S8F130_FOMSC</name>
<dbReference type="InParanoid" id="S8F130"/>
<organism evidence="2 3">
    <name type="scientific">Fomitopsis schrenkii</name>
    <name type="common">Brown rot fungus</name>
    <dbReference type="NCBI Taxonomy" id="2126942"/>
    <lineage>
        <taxon>Eukaryota</taxon>
        <taxon>Fungi</taxon>
        <taxon>Dikarya</taxon>
        <taxon>Basidiomycota</taxon>
        <taxon>Agaricomycotina</taxon>
        <taxon>Agaricomycetes</taxon>
        <taxon>Polyporales</taxon>
        <taxon>Fomitopsis</taxon>
    </lineage>
</organism>
<protein>
    <recommendedName>
        <fullName evidence="4">GCF C-terminal domain-containing protein</fullName>
    </recommendedName>
</protein>
<evidence type="ECO:0000256" key="1">
    <source>
        <dbReference type="SAM" id="MobiDB-lite"/>
    </source>
</evidence>
<dbReference type="HOGENOM" id="CLU_143907_0_0_1"/>
<dbReference type="AlphaFoldDB" id="S8F130"/>
<feature type="region of interest" description="Disordered" evidence="1">
    <location>
        <begin position="122"/>
        <end position="154"/>
    </location>
</feature>
<evidence type="ECO:0000313" key="3">
    <source>
        <dbReference type="Proteomes" id="UP000015241"/>
    </source>
</evidence>
<proteinExistence type="predicted"/>
<dbReference type="Proteomes" id="UP000015241">
    <property type="component" value="Unassembled WGS sequence"/>
</dbReference>
<sequence length="154" mass="17318">MSARSNSVSASTAAPVRANTFGEPFDQAVRDWIKGHPVDAAVQSGEAAVAEWVDVFSSVWARYLMRARAPADELLVEFVWSPLVSVARSNPDRAIQMAQDLGLDILHDVVADWRAAIEAEEEARRQEAEARRQEEEAVRREEEATRRRQEQEES</sequence>
<accession>S8F130</accession>
<gene>
    <name evidence="2" type="ORF">FOMPIDRAFT_1056614</name>
</gene>
<keyword evidence="3" id="KW-1185">Reference proteome</keyword>
<dbReference type="EMBL" id="KE504377">
    <property type="protein sequence ID" value="EPS92719.1"/>
    <property type="molecule type" value="Genomic_DNA"/>
</dbReference>
<feature type="non-terminal residue" evidence="2">
    <location>
        <position position="154"/>
    </location>
</feature>
<reference evidence="2 3" key="1">
    <citation type="journal article" date="2012" name="Science">
        <title>The Paleozoic origin of enzymatic lignin decomposition reconstructed from 31 fungal genomes.</title>
        <authorList>
            <person name="Floudas D."/>
            <person name="Binder M."/>
            <person name="Riley R."/>
            <person name="Barry K."/>
            <person name="Blanchette R.A."/>
            <person name="Henrissat B."/>
            <person name="Martinez A.T."/>
            <person name="Otillar R."/>
            <person name="Spatafora J.W."/>
            <person name="Yadav J.S."/>
            <person name="Aerts A."/>
            <person name="Benoit I."/>
            <person name="Boyd A."/>
            <person name="Carlson A."/>
            <person name="Copeland A."/>
            <person name="Coutinho P.M."/>
            <person name="de Vries R.P."/>
            <person name="Ferreira P."/>
            <person name="Findley K."/>
            <person name="Foster B."/>
            <person name="Gaskell J."/>
            <person name="Glotzer D."/>
            <person name="Gorecki P."/>
            <person name="Heitman J."/>
            <person name="Hesse C."/>
            <person name="Hori C."/>
            <person name="Igarashi K."/>
            <person name="Jurgens J.A."/>
            <person name="Kallen N."/>
            <person name="Kersten P."/>
            <person name="Kohler A."/>
            <person name="Kuees U."/>
            <person name="Kumar T.K.A."/>
            <person name="Kuo A."/>
            <person name="LaButti K."/>
            <person name="Larrondo L.F."/>
            <person name="Lindquist E."/>
            <person name="Ling A."/>
            <person name="Lombard V."/>
            <person name="Lucas S."/>
            <person name="Lundell T."/>
            <person name="Martin R."/>
            <person name="McLaughlin D.J."/>
            <person name="Morgenstern I."/>
            <person name="Morin E."/>
            <person name="Murat C."/>
            <person name="Nagy L.G."/>
            <person name="Nolan M."/>
            <person name="Ohm R.A."/>
            <person name="Patyshakuliyeva A."/>
            <person name="Rokas A."/>
            <person name="Ruiz-Duenas F.J."/>
            <person name="Sabat G."/>
            <person name="Salamov A."/>
            <person name="Samejima M."/>
            <person name="Schmutz J."/>
            <person name="Slot J.C."/>
            <person name="St John F."/>
            <person name="Stenlid J."/>
            <person name="Sun H."/>
            <person name="Sun S."/>
            <person name="Syed K."/>
            <person name="Tsang A."/>
            <person name="Wiebenga A."/>
            <person name="Young D."/>
            <person name="Pisabarro A."/>
            <person name="Eastwood D.C."/>
            <person name="Martin F."/>
            <person name="Cullen D."/>
            <person name="Grigoriev I.V."/>
            <person name="Hibbett D.S."/>
        </authorList>
    </citation>
    <scope>NUCLEOTIDE SEQUENCE</scope>
    <source>
        <strain evidence="3">FP-58527</strain>
    </source>
</reference>